<sequence length="199" mass="21716">MRSFKLPTALGVLVLAVFVAACGGSEQPDPQQAFLQSMVPHHRSAVDMAEVAETEAQTEFVKNLASEITRTQTEEIGQMGQIHRRMFDAPLKPDMGAHMALGLSAQQAGMNHMDGANTIRGKKPFDRAFVDEMIPHHQGAMRMAEAVLAKTDDPRLRSLGEGIIAAQRKEVGEMKRFREREYGGARAAATENDGSRADG</sequence>
<dbReference type="PANTHER" id="PTHR36933:SF1">
    <property type="entry name" value="SLL0788 PROTEIN"/>
    <property type="match status" value="1"/>
</dbReference>
<dbReference type="EMBL" id="CADCVV010000064">
    <property type="protein sequence ID" value="CAA9492504.1"/>
    <property type="molecule type" value="Genomic_DNA"/>
</dbReference>
<evidence type="ECO:0000259" key="2">
    <source>
        <dbReference type="Pfam" id="PF03713"/>
    </source>
</evidence>
<organism evidence="3">
    <name type="scientific">uncultured Solirubrobacterales bacterium</name>
    <dbReference type="NCBI Taxonomy" id="768556"/>
    <lineage>
        <taxon>Bacteria</taxon>
        <taxon>Bacillati</taxon>
        <taxon>Actinomycetota</taxon>
        <taxon>Thermoleophilia</taxon>
        <taxon>Solirubrobacterales</taxon>
        <taxon>environmental samples</taxon>
    </lineage>
</organism>
<evidence type="ECO:0000313" key="3">
    <source>
        <dbReference type="EMBL" id="CAA9492504.1"/>
    </source>
</evidence>
<dbReference type="Gene3D" id="1.20.1260.10">
    <property type="match status" value="1"/>
</dbReference>
<evidence type="ECO:0000256" key="1">
    <source>
        <dbReference type="SAM" id="SignalP"/>
    </source>
</evidence>
<dbReference type="Pfam" id="PF03713">
    <property type="entry name" value="DUF305"/>
    <property type="match status" value="1"/>
</dbReference>
<dbReference type="AlphaFoldDB" id="A0A6J4SFX2"/>
<feature type="domain" description="DUF305" evidence="2">
    <location>
        <begin position="32"/>
        <end position="177"/>
    </location>
</feature>
<dbReference type="InterPro" id="IPR012347">
    <property type="entry name" value="Ferritin-like"/>
</dbReference>
<dbReference type="InterPro" id="IPR005183">
    <property type="entry name" value="DUF305_CopM-like"/>
</dbReference>
<protein>
    <recommendedName>
        <fullName evidence="2">DUF305 domain-containing protein</fullName>
    </recommendedName>
</protein>
<dbReference type="PANTHER" id="PTHR36933">
    <property type="entry name" value="SLL0788 PROTEIN"/>
    <property type="match status" value="1"/>
</dbReference>
<proteinExistence type="predicted"/>
<keyword evidence="1" id="KW-0732">Signal</keyword>
<feature type="chain" id="PRO_5026731417" description="DUF305 domain-containing protein" evidence="1">
    <location>
        <begin position="22"/>
        <end position="199"/>
    </location>
</feature>
<accession>A0A6J4SFX2</accession>
<name>A0A6J4SFX2_9ACTN</name>
<feature type="signal peptide" evidence="1">
    <location>
        <begin position="1"/>
        <end position="21"/>
    </location>
</feature>
<reference evidence="3" key="1">
    <citation type="submission" date="2020-02" db="EMBL/GenBank/DDBJ databases">
        <authorList>
            <person name="Meier V. D."/>
        </authorList>
    </citation>
    <scope>NUCLEOTIDE SEQUENCE</scope>
    <source>
        <strain evidence="3">AVDCRST_MAG17</strain>
    </source>
</reference>
<dbReference type="PROSITE" id="PS51257">
    <property type="entry name" value="PROKAR_LIPOPROTEIN"/>
    <property type="match status" value="1"/>
</dbReference>
<gene>
    <name evidence="3" type="ORF">AVDCRST_MAG17-858</name>
</gene>